<name>A0A1I0Z0T1_9GAMM</name>
<feature type="compositionally biased region" description="Gly residues" evidence="1">
    <location>
        <begin position="208"/>
        <end position="219"/>
    </location>
</feature>
<dbReference type="Proteomes" id="UP000198861">
    <property type="component" value="Unassembled WGS sequence"/>
</dbReference>
<dbReference type="EMBL" id="FOKJ01000023">
    <property type="protein sequence ID" value="SFB19235.1"/>
    <property type="molecule type" value="Genomic_DNA"/>
</dbReference>
<keyword evidence="4" id="KW-1185">Reference proteome</keyword>
<evidence type="ECO:0000256" key="1">
    <source>
        <dbReference type="SAM" id="MobiDB-lite"/>
    </source>
</evidence>
<gene>
    <name evidence="3" type="ORF">SAMN04244571_01727</name>
</gene>
<sequence length="247" mass="26438">MKLKLDEQGHAVLQDGKPVYVHDDGKEVAFDAVSTVATITRLNAEAKGHRERAEAAEKIAKAFEGIEDAGAARKAMELVANLDQKKLVDAGEIDKVKGEISKAFQTQLDEATGKAQTLEQQLYAEKIGGSFARSKLIADKLAIPADMVQARFGQSFKIEDGKVVAYDQHGQKIYSRARPGELADFDEALETLVEQYPHRDHILKASGANGGGAQAGGGNSKTPPKGNLGGSKSERVAAIAARFPDLK</sequence>
<organism evidence="3 4">
    <name type="scientific">Azotobacter beijerinckii</name>
    <dbReference type="NCBI Taxonomy" id="170623"/>
    <lineage>
        <taxon>Bacteria</taxon>
        <taxon>Pseudomonadati</taxon>
        <taxon>Pseudomonadota</taxon>
        <taxon>Gammaproteobacteria</taxon>
        <taxon>Pseudomonadales</taxon>
        <taxon>Pseudomonadaceae</taxon>
        <taxon>Azotobacter</taxon>
    </lineage>
</organism>
<dbReference type="InterPro" id="IPR046593">
    <property type="entry name" value="DUF6651"/>
</dbReference>
<evidence type="ECO:0000259" key="2">
    <source>
        <dbReference type="Pfam" id="PF20356"/>
    </source>
</evidence>
<protein>
    <recommendedName>
        <fullName evidence="2">DUF6651 domain-containing protein</fullName>
    </recommendedName>
</protein>
<reference evidence="3 4" key="1">
    <citation type="submission" date="2016-10" db="EMBL/GenBank/DDBJ databases">
        <authorList>
            <person name="Varghese N."/>
            <person name="Submissions S."/>
        </authorList>
    </citation>
    <scope>NUCLEOTIDE SEQUENCE [LARGE SCALE GENOMIC DNA]</scope>
    <source>
        <strain evidence="3 4">DSM 282</strain>
    </source>
</reference>
<proteinExistence type="predicted"/>
<comment type="caution">
    <text evidence="3">The sequence shown here is derived from an EMBL/GenBank/DDBJ whole genome shotgun (WGS) entry which is preliminary data.</text>
</comment>
<dbReference type="RefSeq" id="WP_091013383.1">
    <property type="nucleotide sequence ID" value="NZ_FOKJ01000023.1"/>
</dbReference>
<feature type="domain" description="DUF6651" evidence="2">
    <location>
        <begin position="110"/>
        <end position="215"/>
    </location>
</feature>
<evidence type="ECO:0000313" key="3">
    <source>
        <dbReference type="EMBL" id="SFB19235.1"/>
    </source>
</evidence>
<evidence type="ECO:0000313" key="4">
    <source>
        <dbReference type="Proteomes" id="UP000198861"/>
    </source>
</evidence>
<accession>A0A1I0Z0T1</accession>
<feature type="region of interest" description="Disordered" evidence="1">
    <location>
        <begin position="203"/>
        <end position="234"/>
    </location>
</feature>
<dbReference type="Pfam" id="PF20356">
    <property type="entry name" value="DUF6651"/>
    <property type="match status" value="1"/>
</dbReference>